<dbReference type="PANTHER" id="PTHR13778:SF47">
    <property type="entry name" value="LIPOPOLYSACCHARIDE 1,3-GALACTOSYLTRANSFERASE"/>
    <property type="match status" value="1"/>
</dbReference>
<dbReference type="RefSeq" id="WP_058258087.1">
    <property type="nucleotide sequence ID" value="NZ_LN879430.1"/>
</dbReference>
<dbReference type="OrthoDB" id="9798746at2"/>
<keyword evidence="1" id="KW-0328">Glycosyltransferase</keyword>
<evidence type="ECO:0008006" key="6">
    <source>
        <dbReference type="Google" id="ProtNLM"/>
    </source>
</evidence>
<dbReference type="Gene3D" id="3.90.550.10">
    <property type="entry name" value="Spore Coat Polysaccharide Biosynthesis Protein SpsA, Chain A"/>
    <property type="match status" value="1"/>
</dbReference>
<organism evidence="4 5">
    <name type="scientific">Herbinix luporum</name>
    <dbReference type="NCBI Taxonomy" id="1679721"/>
    <lineage>
        <taxon>Bacteria</taxon>
        <taxon>Bacillati</taxon>
        <taxon>Bacillota</taxon>
        <taxon>Clostridia</taxon>
        <taxon>Lachnospirales</taxon>
        <taxon>Lachnospiraceae</taxon>
        <taxon>Herbinix</taxon>
    </lineage>
</organism>
<evidence type="ECO:0000256" key="2">
    <source>
        <dbReference type="ARBA" id="ARBA00022679"/>
    </source>
</evidence>
<dbReference type="CDD" id="cd04194">
    <property type="entry name" value="GT8_A4GalT_like"/>
    <property type="match status" value="1"/>
</dbReference>
<dbReference type="GO" id="GO:0016757">
    <property type="term" value="F:glycosyltransferase activity"/>
    <property type="evidence" value="ECO:0007669"/>
    <property type="project" value="UniProtKB-KW"/>
</dbReference>
<protein>
    <recommendedName>
        <fullName evidence="6">Glycosyltransferase family 8 protein</fullName>
    </recommendedName>
</protein>
<dbReference type="Pfam" id="PF01501">
    <property type="entry name" value="Glyco_transf_8"/>
    <property type="match status" value="1"/>
</dbReference>
<evidence type="ECO:0000313" key="5">
    <source>
        <dbReference type="Proteomes" id="UP000196053"/>
    </source>
</evidence>
<gene>
    <name evidence="4" type="ORF">SD1D_1201</name>
</gene>
<accession>A0A0K8J5L1</accession>
<keyword evidence="3" id="KW-0479">Metal-binding</keyword>
<dbReference type="KEGG" id="hsd:SD1D_1201"/>
<dbReference type="SUPFAM" id="SSF53448">
    <property type="entry name" value="Nucleotide-diphospho-sugar transferases"/>
    <property type="match status" value="1"/>
</dbReference>
<sequence length="335" mass="39376">MVDKLCVAYGADDNYAKYLGISLLSLFRSNTDFAEIYVFVLDCGIGEANKEKLLYIADKYNRKIEFIEMKDMEGKLNLNMGFRKISIASYARLFLSSVIPDTYKRVLYLDCDTLILDKVNKLWNIKLNNNLVAGVQDTVDRFYLIKIGLNIKNYYINAGVLLINLEAWRQQKLEQKFMDFIRRFRGNVPHHDQGIINAVCHNKVHILSLRYNVNSNIYSYSARSISRLYYLDIFYSQREINMAKENPIILHYTEGLVGRPWEENCTHPLKDKFLQIKDLSPWNMEPIQADSRNMTIKAFTICYKYMPLFVSESIYKISNWLIHLRDKVFDKINNK</sequence>
<reference evidence="5" key="1">
    <citation type="submission" date="2015-09" db="EMBL/GenBank/DDBJ databases">
        <authorList>
            <person name="Wibberg D."/>
        </authorList>
    </citation>
    <scope>NUCLEOTIDE SEQUENCE [LARGE SCALE GENOMIC DNA]</scope>
    <source>
        <strain evidence="5">SD1D</strain>
    </source>
</reference>
<dbReference type="InterPro" id="IPR050748">
    <property type="entry name" value="Glycosyltrans_8_dom-fam"/>
</dbReference>
<keyword evidence="5" id="KW-1185">Reference proteome</keyword>
<evidence type="ECO:0000256" key="3">
    <source>
        <dbReference type="ARBA" id="ARBA00022723"/>
    </source>
</evidence>
<dbReference type="AlphaFoldDB" id="A0A0K8J5L1"/>
<dbReference type="Proteomes" id="UP000196053">
    <property type="component" value="Chromosome I"/>
</dbReference>
<keyword evidence="2" id="KW-0808">Transferase</keyword>
<evidence type="ECO:0000313" key="4">
    <source>
        <dbReference type="EMBL" id="CUH92747.1"/>
    </source>
</evidence>
<dbReference type="PANTHER" id="PTHR13778">
    <property type="entry name" value="GLYCOSYLTRANSFERASE 8 DOMAIN-CONTAINING PROTEIN"/>
    <property type="match status" value="1"/>
</dbReference>
<name>A0A0K8J5L1_9FIRM</name>
<dbReference type="EMBL" id="LN879430">
    <property type="protein sequence ID" value="CUH92747.1"/>
    <property type="molecule type" value="Genomic_DNA"/>
</dbReference>
<dbReference type="InterPro" id="IPR002495">
    <property type="entry name" value="Glyco_trans_8"/>
</dbReference>
<proteinExistence type="predicted"/>
<dbReference type="InterPro" id="IPR029044">
    <property type="entry name" value="Nucleotide-diphossugar_trans"/>
</dbReference>
<dbReference type="GO" id="GO:0046872">
    <property type="term" value="F:metal ion binding"/>
    <property type="evidence" value="ECO:0007669"/>
    <property type="project" value="UniProtKB-KW"/>
</dbReference>
<evidence type="ECO:0000256" key="1">
    <source>
        <dbReference type="ARBA" id="ARBA00022676"/>
    </source>
</evidence>